<dbReference type="PANTHER" id="PTHR30136">
    <property type="entry name" value="HELIX-TURN-HELIX TRANSCRIPTIONAL REGULATOR, ICLR FAMILY"/>
    <property type="match status" value="1"/>
</dbReference>
<protein>
    <submittedName>
        <fullName evidence="6">IclR family transcriptional regulator</fullName>
    </submittedName>
</protein>
<dbReference type="OrthoDB" id="6057486at2"/>
<dbReference type="SUPFAM" id="SSF46785">
    <property type="entry name" value="Winged helix' DNA-binding domain"/>
    <property type="match status" value="1"/>
</dbReference>
<keyword evidence="1" id="KW-0805">Transcription regulation</keyword>
<gene>
    <name evidence="6" type="ORF">D6850_04550</name>
</gene>
<evidence type="ECO:0000259" key="5">
    <source>
        <dbReference type="PROSITE" id="PS51078"/>
    </source>
</evidence>
<dbReference type="RefSeq" id="WP_121165106.1">
    <property type="nucleotide sequence ID" value="NZ_RAPE01000001.1"/>
</dbReference>
<keyword evidence="2" id="KW-0238">DNA-binding</keyword>
<evidence type="ECO:0000256" key="2">
    <source>
        <dbReference type="ARBA" id="ARBA00023125"/>
    </source>
</evidence>
<name>A0A3A8B5B9_9RHOB</name>
<evidence type="ECO:0000259" key="4">
    <source>
        <dbReference type="PROSITE" id="PS51077"/>
    </source>
</evidence>
<reference evidence="6 7" key="1">
    <citation type="submission" date="2018-09" db="EMBL/GenBank/DDBJ databases">
        <title>Roseovarius spongiae sp. nov., isolated from a marine sponge.</title>
        <authorList>
            <person name="Zhuang L."/>
            <person name="Luo L."/>
        </authorList>
    </citation>
    <scope>NUCLEOTIDE SEQUENCE [LARGE SCALE GENOMIC DNA]</scope>
    <source>
        <strain evidence="6 7">HN-E21</strain>
    </source>
</reference>
<dbReference type="Gene3D" id="1.10.10.10">
    <property type="entry name" value="Winged helix-like DNA-binding domain superfamily/Winged helix DNA-binding domain"/>
    <property type="match status" value="1"/>
</dbReference>
<dbReference type="Pfam" id="PF09339">
    <property type="entry name" value="HTH_IclR"/>
    <property type="match status" value="1"/>
</dbReference>
<evidence type="ECO:0000313" key="7">
    <source>
        <dbReference type="Proteomes" id="UP000281128"/>
    </source>
</evidence>
<evidence type="ECO:0000256" key="1">
    <source>
        <dbReference type="ARBA" id="ARBA00023015"/>
    </source>
</evidence>
<dbReference type="PANTHER" id="PTHR30136:SF34">
    <property type="entry name" value="TRANSCRIPTIONAL REGULATOR"/>
    <property type="match status" value="1"/>
</dbReference>
<dbReference type="Pfam" id="PF01614">
    <property type="entry name" value="IclR_C"/>
    <property type="match status" value="1"/>
</dbReference>
<sequence>MAEGDRQFVDALARGLAILECLSRAHHPIGNRAISEAVGLAPSTVSRLTHTLCVLGYIRPAGSGRAYELTPKNLTLGYPVLAGLSLRDRARPHLDSIARETGETVALAIRDGHYITFVAVEQGTNLVSVRLATGGRLRMQVSAAGIALLSAMPEKERRMIAGRLRADLTRRGEPTEPFNAALDACMAEGVAVVRNSWREGVGGIAAPITFQGEIAALTIPVATGSVSEAEMRGHLADLLRREARAF</sequence>
<dbReference type="InterPro" id="IPR014757">
    <property type="entry name" value="Tscrpt_reg_IclR_C"/>
</dbReference>
<proteinExistence type="predicted"/>
<dbReference type="InterPro" id="IPR029016">
    <property type="entry name" value="GAF-like_dom_sf"/>
</dbReference>
<comment type="caution">
    <text evidence="6">The sequence shown here is derived from an EMBL/GenBank/DDBJ whole genome shotgun (WGS) entry which is preliminary data.</text>
</comment>
<dbReference type="Gene3D" id="3.30.450.40">
    <property type="match status" value="1"/>
</dbReference>
<evidence type="ECO:0000313" key="6">
    <source>
        <dbReference type="EMBL" id="RKF17271.1"/>
    </source>
</evidence>
<dbReference type="InterPro" id="IPR036390">
    <property type="entry name" value="WH_DNA-bd_sf"/>
</dbReference>
<dbReference type="AlphaFoldDB" id="A0A3A8B5B9"/>
<dbReference type="PROSITE" id="PS51078">
    <property type="entry name" value="ICLR_ED"/>
    <property type="match status" value="1"/>
</dbReference>
<dbReference type="Proteomes" id="UP000281128">
    <property type="component" value="Unassembled WGS sequence"/>
</dbReference>
<dbReference type="PROSITE" id="PS51077">
    <property type="entry name" value="HTH_ICLR"/>
    <property type="match status" value="1"/>
</dbReference>
<organism evidence="6 7">
    <name type="scientific">Roseovarius spongiae</name>
    <dbReference type="NCBI Taxonomy" id="2320272"/>
    <lineage>
        <taxon>Bacteria</taxon>
        <taxon>Pseudomonadati</taxon>
        <taxon>Pseudomonadota</taxon>
        <taxon>Alphaproteobacteria</taxon>
        <taxon>Rhodobacterales</taxon>
        <taxon>Roseobacteraceae</taxon>
        <taxon>Roseovarius</taxon>
    </lineage>
</organism>
<feature type="domain" description="HTH iclR-type" evidence="4">
    <location>
        <begin position="9"/>
        <end position="71"/>
    </location>
</feature>
<dbReference type="EMBL" id="RAPE01000001">
    <property type="protein sequence ID" value="RKF17271.1"/>
    <property type="molecule type" value="Genomic_DNA"/>
</dbReference>
<dbReference type="SMART" id="SM00346">
    <property type="entry name" value="HTH_ICLR"/>
    <property type="match status" value="1"/>
</dbReference>
<dbReference type="InterPro" id="IPR036388">
    <property type="entry name" value="WH-like_DNA-bd_sf"/>
</dbReference>
<feature type="domain" description="IclR-ED" evidence="5">
    <location>
        <begin position="72"/>
        <end position="246"/>
    </location>
</feature>
<dbReference type="InterPro" id="IPR050707">
    <property type="entry name" value="HTH_MetabolicPath_Reg"/>
</dbReference>
<accession>A0A3A8B5B9</accession>
<dbReference type="SUPFAM" id="SSF55781">
    <property type="entry name" value="GAF domain-like"/>
    <property type="match status" value="1"/>
</dbReference>
<dbReference type="InterPro" id="IPR005471">
    <property type="entry name" value="Tscrpt_reg_IclR_N"/>
</dbReference>
<evidence type="ECO:0000256" key="3">
    <source>
        <dbReference type="ARBA" id="ARBA00023163"/>
    </source>
</evidence>
<keyword evidence="3" id="KW-0804">Transcription</keyword>
<dbReference type="GO" id="GO:0003700">
    <property type="term" value="F:DNA-binding transcription factor activity"/>
    <property type="evidence" value="ECO:0007669"/>
    <property type="project" value="TreeGrafter"/>
</dbReference>
<dbReference type="GO" id="GO:0045892">
    <property type="term" value="P:negative regulation of DNA-templated transcription"/>
    <property type="evidence" value="ECO:0007669"/>
    <property type="project" value="TreeGrafter"/>
</dbReference>
<dbReference type="GO" id="GO:0003677">
    <property type="term" value="F:DNA binding"/>
    <property type="evidence" value="ECO:0007669"/>
    <property type="project" value="UniProtKB-KW"/>
</dbReference>
<keyword evidence="7" id="KW-1185">Reference proteome</keyword>